<dbReference type="Gene3D" id="3.40.50.1390">
    <property type="entry name" value="Resolvase, N-terminal catalytic domain"/>
    <property type="match status" value="1"/>
</dbReference>
<dbReference type="EMBL" id="RQJP01000008">
    <property type="protein sequence ID" value="RRB09947.1"/>
    <property type="molecule type" value="Genomic_DNA"/>
</dbReference>
<keyword evidence="2" id="KW-0233">DNA recombination</keyword>
<comment type="caution">
    <text evidence="4">The sequence shown here is derived from an EMBL/GenBank/DDBJ whole genome shotgun (WGS) entry which is preliminary data.</text>
</comment>
<evidence type="ECO:0000259" key="3">
    <source>
        <dbReference type="PROSITE" id="PS51736"/>
    </source>
</evidence>
<dbReference type="RefSeq" id="WP_124910688.1">
    <property type="nucleotide sequence ID" value="NZ_RQJP01000008.1"/>
</dbReference>
<protein>
    <submittedName>
        <fullName evidence="4">Recombinase family protein</fullName>
    </submittedName>
</protein>
<gene>
    <name evidence="4" type="ORF">EHT87_30995</name>
</gene>
<feature type="domain" description="Resolvase/invertase-type recombinase catalytic" evidence="3">
    <location>
        <begin position="2"/>
        <end position="137"/>
    </location>
</feature>
<dbReference type="PROSITE" id="PS51736">
    <property type="entry name" value="RECOMBINASES_3"/>
    <property type="match status" value="1"/>
</dbReference>
<dbReference type="Proteomes" id="UP000274271">
    <property type="component" value="Unassembled WGS sequence"/>
</dbReference>
<dbReference type="SUPFAM" id="SSF53041">
    <property type="entry name" value="Resolvase-like"/>
    <property type="match status" value="1"/>
</dbReference>
<sequence>MIYVPYYRVSTAGQGKSGLGLSAQREIVNRFLKTEDELLPEFIEIESGKKANRPQLAAAITFAKQHRARLLIAKLDRLSRNVSFIFSLRNSEVDFVACDIPDANTLTVGIMAVLAQHERELIGERTRAALQAKKAQGHKLGMPNITPEITQKGLEIRQQNARTHQANLQAAELVRLYRKEGLTYAAVAERLNAMGNRTRRGNKFFAMSAQRLDKDRPK</sequence>
<dbReference type="PANTHER" id="PTHR30461:SF2">
    <property type="entry name" value="SERINE RECOMBINASE PINE-RELATED"/>
    <property type="match status" value="1"/>
</dbReference>
<evidence type="ECO:0000256" key="2">
    <source>
        <dbReference type="ARBA" id="ARBA00023172"/>
    </source>
</evidence>
<evidence type="ECO:0000256" key="1">
    <source>
        <dbReference type="ARBA" id="ARBA00023125"/>
    </source>
</evidence>
<reference evidence="4 5" key="1">
    <citation type="submission" date="2018-11" db="EMBL/GenBank/DDBJ databases">
        <authorList>
            <person name="Zhou Z."/>
            <person name="Wang G."/>
        </authorList>
    </citation>
    <scope>NUCLEOTIDE SEQUENCE [LARGE SCALE GENOMIC DNA]</scope>
    <source>
        <strain evidence="4 5">KCTC42998</strain>
    </source>
</reference>
<evidence type="ECO:0000313" key="4">
    <source>
        <dbReference type="EMBL" id="RRB09947.1"/>
    </source>
</evidence>
<proteinExistence type="predicted"/>
<organism evidence="4 5">
    <name type="scientific">Larkinella knui</name>
    <dbReference type="NCBI Taxonomy" id="2025310"/>
    <lineage>
        <taxon>Bacteria</taxon>
        <taxon>Pseudomonadati</taxon>
        <taxon>Bacteroidota</taxon>
        <taxon>Cytophagia</taxon>
        <taxon>Cytophagales</taxon>
        <taxon>Spirosomataceae</taxon>
        <taxon>Larkinella</taxon>
    </lineage>
</organism>
<dbReference type="SMART" id="SM00857">
    <property type="entry name" value="Resolvase"/>
    <property type="match status" value="1"/>
</dbReference>
<dbReference type="GO" id="GO:0003677">
    <property type="term" value="F:DNA binding"/>
    <property type="evidence" value="ECO:0007669"/>
    <property type="project" value="UniProtKB-KW"/>
</dbReference>
<accession>A0A3P1C9L3</accession>
<keyword evidence="5" id="KW-1185">Reference proteome</keyword>
<dbReference type="PANTHER" id="PTHR30461">
    <property type="entry name" value="DNA-INVERTASE FROM LAMBDOID PROPHAGE"/>
    <property type="match status" value="1"/>
</dbReference>
<dbReference type="InterPro" id="IPR006119">
    <property type="entry name" value="Resolv_N"/>
</dbReference>
<keyword evidence="1" id="KW-0238">DNA-binding</keyword>
<dbReference type="CDD" id="cd00338">
    <property type="entry name" value="Ser_Recombinase"/>
    <property type="match status" value="1"/>
</dbReference>
<evidence type="ECO:0000313" key="5">
    <source>
        <dbReference type="Proteomes" id="UP000274271"/>
    </source>
</evidence>
<dbReference type="Pfam" id="PF00239">
    <property type="entry name" value="Resolvase"/>
    <property type="match status" value="1"/>
</dbReference>
<dbReference type="InterPro" id="IPR036162">
    <property type="entry name" value="Resolvase-like_N_sf"/>
</dbReference>
<name>A0A3P1C9L3_9BACT</name>
<dbReference type="InterPro" id="IPR050639">
    <property type="entry name" value="SSR_resolvase"/>
</dbReference>
<dbReference type="OrthoDB" id="2290206at2"/>
<dbReference type="AlphaFoldDB" id="A0A3P1C9L3"/>
<dbReference type="GO" id="GO:0000150">
    <property type="term" value="F:DNA strand exchange activity"/>
    <property type="evidence" value="ECO:0007669"/>
    <property type="project" value="InterPro"/>
</dbReference>